<dbReference type="InterPro" id="IPR050982">
    <property type="entry name" value="Auxin_biosynth/cation_transpt"/>
</dbReference>
<dbReference type="Pfam" id="PF00743">
    <property type="entry name" value="FMO-like"/>
    <property type="match status" value="1"/>
</dbReference>
<dbReference type="InterPro" id="IPR000960">
    <property type="entry name" value="Flavin_mOase"/>
</dbReference>
<comment type="cofactor">
    <cofactor evidence="1 10">
        <name>FAD</name>
        <dbReference type="ChEBI" id="CHEBI:57692"/>
    </cofactor>
</comment>
<keyword evidence="8" id="KW-0073">Auxin biosynthesis</keyword>
<sequence length="382" mass="42913">MQEFTVVIVGAGPSGLAISACLTQNSISHIILEKEDCCASLWRKNAYDRLNLHLASEFCSLPLMPHPPSGPTYLSKDQFLQYIDKYVEHFNIKPCYCRMVESAEYDEVGNKWRVQTKNTQDDTLEVYVSNYLVIATGENSEGYIPNVPGLGNFEGEVMHSKYYKSGSKYESKNVLVVGCGNSGMEIAYDLHNWGASASIVIRNPLHVFTREMIHQGMRMVKYLPVHIVDTYITLLAKLKYGDLSKYGIYRPKEGPLHLKNITGKSAVIDVGTIGKIKEGAIKVVPSNITRIEKKKIVFENNVEREFDAIVFATGYKSIANGWLKDYKYALNDKGMPKNAFPKHWKGDRGLYCGGLARRGLWGVKVDAESIAQDINQNLNLHD</sequence>
<reference evidence="11 14" key="1">
    <citation type="journal article" date="2011" name="Nature">
        <title>The Medicago genome provides insight into the evolution of rhizobial symbioses.</title>
        <authorList>
            <person name="Young N.D."/>
            <person name="Debelle F."/>
            <person name="Oldroyd G.E."/>
            <person name="Geurts R."/>
            <person name="Cannon S.B."/>
            <person name="Udvardi M.K."/>
            <person name="Benedito V.A."/>
            <person name="Mayer K.F."/>
            <person name="Gouzy J."/>
            <person name="Schoof H."/>
            <person name="Van de Peer Y."/>
            <person name="Proost S."/>
            <person name="Cook D.R."/>
            <person name="Meyers B.C."/>
            <person name="Spannagl M."/>
            <person name="Cheung F."/>
            <person name="De Mita S."/>
            <person name="Krishnakumar V."/>
            <person name="Gundlach H."/>
            <person name="Zhou S."/>
            <person name="Mudge J."/>
            <person name="Bharti A.K."/>
            <person name="Murray J.D."/>
            <person name="Naoumkina M.A."/>
            <person name="Rosen B."/>
            <person name="Silverstein K.A."/>
            <person name="Tang H."/>
            <person name="Rombauts S."/>
            <person name="Zhao P.X."/>
            <person name="Zhou P."/>
            <person name="Barbe V."/>
            <person name="Bardou P."/>
            <person name="Bechner M."/>
            <person name="Bellec A."/>
            <person name="Berger A."/>
            <person name="Berges H."/>
            <person name="Bidwell S."/>
            <person name="Bisseling T."/>
            <person name="Choisne N."/>
            <person name="Couloux A."/>
            <person name="Denny R."/>
            <person name="Deshpande S."/>
            <person name="Dai X."/>
            <person name="Doyle J.J."/>
            <person name="Dudez A.M."/>
            <person name="Farmer A.D."/>
            <person name="Fouteau S."/>
            <person name="Franken C."/>
            <person name="Gibelin C."/>
            <person name="Gish J."/>
            <person name="Goldstein S."/>
            <person name="Gonzalez A.J."/>
            <person name="Green P.J."/>
            <person name="Hallab A."/>
            <person name="Hartog M."/>
            <person name="Hua A."/>
            <person name="Humphray S.J."/>
            <person name="Jeong D.H."/>
            <person name="Jing Y."/>
            <person name="Jocker A."/>
            <person name="Kenton S.M."/>
            <person name="Kim D.J."/>
            <person name="Klee K."/>
            <person name="Lai H."/>
            <person name="Lang C."/>
            <person name="Lin S."/>
            <person name="Macmil S.L."/>
            <person name="Magdelenat G."/>
            <person name="Matthews L."/>
            <person name="McCorrison J."/>
            <person name="Monaghan E.L."/>
            <person name="Mun J.H."/>
            <person name="Najar F.Z."/>
            <person name="Nicholson C."/>
            <person name="Noirot C."/>
            <person name="O'Bleness M."/>
            <person name="Paule C.R."/>
            <person name="Poulain J."/>
            <person name="Prion F."/>
            <person name="Qin B."/>
            <person name="Qu C."/>
            <person name="Retzel E.F."/>
            <person name="Riddle C."/>
            <person name="Sallet E."/>
            <person name="Samain S."/>
            <person name="Samson N."/>
            <person name="Sanders I."/>
            <person name="Saurat O."/>
            <person name="Scarpelli C."/>
            <person name="Schiex T."/>
            <person name="Segurens B."/>
            <person name="Severin A.J."/>
            <person name="Sherrier D.J."/>
            <person name="Shi R."/>
            <person name="Sims S."/>
            <person name="Singer S.R."/>
            <person name="Sinharoy S."/>
            <person name="Sterck L."/>
            <person name="Viollet A."/>
            <person name="Wang B.B."/>
            <person name="Wang K."/>
            <person name="Wang M."/>
            <person name="Wang X."/>
            <person name="Warfsmann J."/>
            <person name="Weissenbach J."/>
            <person name="White D.D."/>
            <person name="White J.D."/>
            <person name="Wiley G.B."/>
            <person name="Wincker P."/>
            <person name="Xing Y."/>
            <person name="Yang L."/>
            <person name="Yao Z."/>
            <person name="Ying F."/>
            <person name="Zhai J."/>
            <person name="Zhou L."/>
            <person name="Zuber A."/>
            <person name="Denarie J."/>
            <person name="Dixon R.A."/>
            <person name="May G.D."/>
            <person name="Schwartz D.C."/>
            <person name="Rogers J."/>
            <person name="Quetier F."/>
            <person name="Town C.D."/>
            <person name="Roe B.A."/>
        </authorList>
    </citation>
    <scope>NUCLEOTIDE SEQUENCE [LARGE SCALE GENOMIC DNA]</scope>
    <source>
        <strain evidence="11">A17</strain>
        <strain evidence="13 14">cv. Jemalong A17</strain>
    </source>
</reference>
<keyword evidence="7 10" id="KW-0560">Oxidoreductase</keyword>
<evidence type="ECO:0000313" key="11">
    <source>
        <dbReference type="EMBL" id="KEH18954.1"/>
    </source>
</evidence>
<evidence type="ECO:0000256" key="6">
    <source>
        <dbReference type="ARBA" id="ARBA00022857"/>
    </source>
</evidence>
<evidence type="ECO:0000256" key="2">
    <source>
        <dbReference type="ARBA" id="ARBA00004814"/>
    </source>
</evidence>
<dbReference type="Gramene" id="rna46128">
    <property type="protein sequence ID" value="RHN40036.1"/>
    <property type="gene ID" value="gene46128"/>
</dbReference>
<evidence type="ECO:0000256" key="4">
    <source>
        <dbReference type="ARBA" id="ARBA00022630"/>
    </source>
</evidence>
<dbReference type="SUPFAM" id="SSF51905">
    <property type="entry name" value="FAD/NAD(P)-binding domain"/>
    <property type="match status" value="2"/>
</dbReference>
<proteinExistence type="inferred from homology"/>
<dbReference type="EnsemblPlants" id="KEH18954">
    <property type="protein sequence ID" value="KEH18954"/>
    <property type="gene ID" value="MTR_8g432640"/>
</dbReference>
<organism evidence="11 14">
    <name type="scientific">Medicago truncatula</name>
    <name type="common">Barrel medic</name>
    <name type="synonym">Medicago tribuloides</name>
    <dbReference type="NCBI Taxonomy" id="3880"/>
    <lineage>
        <taxon>Eukaryota</taxon>
        <taxon>Viridiplantae</taxon>
        <taxon>Streptophyta</taxon>
        <taxon>Embryophyta</taxon>
        <taxon>Tracheophyta</taxon>
        <taxon>Spermatophyta</taxon>
        <taxon>Magnoliopsida</taxon>
        <taxon>eudicotyledons</taxon>
        <taxon>Gunneridae</taxon>
        <taxon>Pentapetalae</taxon>
        <taxon>rosids</taxon>
        <taxon>fabids</taxon>
        <taxon>Fabales</taxon>
        <taxon>Fabaceae</taxon>
        <taxon>Papilionoideae</taxon>
        <taxon>50 kb inversion clade</taxon>
        <taxon>NPAAA clade</taxon>
        <taxon>Hologalegina</taxon>
        <taxon>IRL clade</taxon>
        <taxon>Trifolieae</taxon>
        <taxon>Medicago</taxon>
    </lineage>
</organism>
<dbReference type="EMBL" id="PSQE01000008">
    <property type="protein sequence ID" value="RHN40036.1"/>
    <property type="molecule type" value="Genomic_DNA"/>
</dbReference>
<name>A0A072TN89_MEDTR</name>
<evidence type="ECO:0000256" key="8">
    <source>
        <dbReference type="ARBA" id="ARBA00023070"/>
    </source>
</evidence>
<dbReference type="GO" id="GO:0009851">
    <property type="term" value="P:auxin biosynthetic process"/>
    <property type="evidence" value="ECO:0007669"/>
    <property type="project" value="UniProtKB-KW"/>
</dbReference>
<evidence type="ECO:0000256" key="7">
    <source>
        <dbReference type="ARBA" id="ARBA00023002"/>
    </source>
</evidence>
<dbReference type="InterPro" id="IPR020946">
    <property type="entry name" value="Flavin_mOase-like"/>
</dbReference>
<dbReference type="PANTHER" id="PTHR43539">
    <property type="entry name" value="FLAVIN-BINDING MONOOXYGENASE-LIKE PROTEIN (AFU_ORTHOLOGUE AFUA_4G09220)"/>
    <property type="match status" value="1"/>
</dbReference>
<dbReference type="GO" id="GO:0103075">
    <property type="term" value="F:indole-3-pyruvate monooxygenase activity"/>
    <property type="evidence" value="ECO:0007669"/>
    <property type="project" value="UniProtKB-EC"/>
</dbReference>
<dbReference type="STRING" id="3880.A0A072TN89"/>
<accession>A0A072TN89</accession>
<keyword evidence="12" id="KW-0670">Pyruvate</keyword>
<comment type="similarity">
    <text evidence="3 10">Belongs to the FMO family.</text>
</comment>
<evidence type="ECO:0000256" key="9">
    <source>
        <dbReference type="ARBA" id="ARBA00047707"/>
    </source>
</evidence>
<protein>
    <recommendedName>
        <fullName evidence="10">Flavin-containing monooxygenase</fullName>
        <ecNumber evidence="10">1.-.-.-</ecNumber>
    </recommendedName>
</protein>
<dbReference type="PIRSF" id="PIRSF000332">
    <property type="entry name" value="FMO"/>
    <property type="match status" value="1"/>
</dbReference>
<keyword evidence="14" id="KW-1185">Reference proteome</keyword>
<evidence type="ECO:0000313" key="14">
    <source>
        <dbReference type="Proteomes" id="UP000002051"/>
    </source>
</evidence>
<dbReference type="AlphaFoldDB" id="A0A072TN89"/>
<dbReference type="PANTHER" id="PTHR43539:SF77">
    <property type="entry name" value="DISULFIDE OXIDOREDUCTASE_MONOOXYGENASE_OXIDOREDUCTASE"/>
    <property type="match status" value="1"/>
</dbReference>
<dbReference type="OrthoDB" id="66881at2759"/>
<keyword evidence="4 10" id="KW-0285">Flavoprotein</keyword>
<dbReference type="PRINTS" id="PR00411">
    <property type="entry name" value="PNDRDTASEI"/>
</dbReference>
<dbReference type="InterPro" id="IPR036188">
    <property type="entry name" value="FAD/NAD-bd_sf"/>
</dbReference>
<dbReference type="Gene3D" id="3.50.50.60">
    <property type="entry name" value="FAD/NAD(P)-binding domain"/>
    <property type="match status" value="1"/>
</dbReference>
<evidence type="ECO:0000313" key="12">
    <source>
        <dbReference type="EMBL" id="RHN40036.1"/>
    </source>
</evidence>
<dbReference type="KEGG" id="mtr:25502322"/>
<dbReference type="GO" id="GO:0004497">
    <property type="term" value="F:monooxygenase activity"/>
    <property type="evidence" value="ECO:0000318"/>
    <property type="project" value="GO_Central"/>
</dbReference>
<evidence type="ECO:0000256" key="3">
    <source>
        <dbReference type="ARBA" id="ARBA00009183"/>
    </source>
</evidence>
<dbReference type="EC" id="1.-.-.-" evidence="10"/>
<dbReference type="Proteomes" id="UP000265566">
    <property type="component" value="Chromosome 8"/>
</dbReference>
<comment type="catalytic activity">
    <reaction evidence="9">
        <text>indole-3-pyruvate + NADPH + O2 + H(+) = (indol-3-yl)acetate + CO2 + NADP(+) + H2O</text>
        <dbReference type="Rhea" id="RHEA:34331"/>
        <dbReference type="ChEBI" id="CHEBI:15377"/>
        <dbReference type="ChEBI" id="CHEBI:15378"/>
        <dbReference type="ChEBI" id="CHEBI:15379"/>
        <dbReference type="ChEBI" id="CHEBI:16526"/>
        <dbReference type="ChEBI" id="CHEBI:17640"/>
        <dbReference type="ChEBI" id="CHEBI:30854"/>
        <dbReference type="ChEBI" id="CHEBI:57783"/>
        <dbReference type="ChEBI" id="CHEBI:58349"/>
        <dbReference type="EC" id="1.14.13.168"/>
    </reaction>
</comment>
<dbReference type="GO" id="GO:0004499">
    <property type="term" value="F:N,N-dimethylaniline monooxygenase activity"/>
    <property type="evidence" value="ECO:0007669"/>
    <property type="project" value="InterPro"/>
</dbReference>
<dbReference type="EMBL" id="CM001224">
    <property type="protein sequence ID" value="KEH18954.1"/>
    <property type="molecule type" value="Genomic_DNA"/>
</dbReference>
<gene>
    <name evidence="13" type="primary">25502322</name>
    <name evidence="11" type="ordered locus">MTR_8g432640</name>
    <name evidence="12" type="ORF">MtrunA17_Chr8g0350371</name>
</gene>
<dbReference type="GO" id="GO:0050660">
    <property type="term" value="F:flavin adenine dinucleotide binding"/>
    <property type="evidence" value="ECO:0000318"/>
    <property type="project" value="GO_Central"/>
</dbReference>
<evidence type="ECO:0000256" key="5">
    <source>
        <dbReference type="ARBA" id="ARBA00022827"/>
    </source>
</evidence>
<dbReference type="GO" id="GO:0050661">
    <property type="term" value="F:NADP binding"/>
    <property type="evidence" value="ECO:0007669"/>
    <property type="project" value="InterPro"/>
</dbReference>
<evidence type="ECO:0000256" key="10">
    <source>
        <dbReference type="RuleBase" id="RU361177"/>
    </source>
</evidence>
<evidence type="ECO:0000313" key="13">
    <source>
        <dbReference type="EnsemblPlants" id="KEH18954"/>
    </source>
</evidence>
<reference evidence="11 14" key="2">
    <citation type="journal article" date="2014" name="BMC Genomics">
        <title>An improved genome release (version Mt4.0) for the model legume Medicago truncatula.</title>
        <authorList>
            <person name="Tang H."/>
            <person name="Krishnakumar V."/>
            <person name="Bidwell S."/>
            <person name="Rosen B."/>
            <person name="Chan A."/>
            <person name="Zhou S."/>
            <person name="Gentzbittel L."/>
            <person name="Childs K.L."/>
            <person name="Yandell M."/>
            <person name="Gundlach H."/>
            <person name="Mayer K.F."/>
            <person name="Schwartz D.C."/>
            <person name="Town C.D."/>
        </authorList>
    </citation>
    <scope>GENOME REANNOTATION</scope>
    <source>
        <strain evidence="11">A17</strain>
        <strain evidence="13 14">cv. Jemalong A17</strain>
    </source>
</reference>
<keyword evidence="5 10" id="KW-0274">FAD</keyword>
<dbReference type="PRINTS" id="PR00368">
    <property type="entry name" value="FADPNR"/>
</dbReference>
<evidence type="ECO:0000256" key="1">
    <source>
        <dbReference type="ARBA" id="ARBA00001974"/>
    </source>
</evidence>
<reference evidence="13" key="3">
    <citation type="submission" date="2015-04" db="UniProtKB">
        <authorList>
            <consortium name="EnsemblPlants"/>
        </authorList>
    </citation>
    <scope>IDENTIFICATION</scope>
    <source>
        <strain evidence="13">cv. Jemalong A17</strain>
    </source>
</reference>
<keyword evidence="10 11" id="KW-0503">Monooxygenase</keyword>
<keyword evidence="6" id="KW-0521">NADP</keyword>
<dbReference type="Proteomes" id="UP000002051">
    <property type="component" value="Chromosome 8"/>
</dbReference>
<reference evidence="12" key="4">
    <citation type="journal article" date="2018" name="Nat. Plants">
        <title>Whole-genome landscape of Medicago truncatula symbiotic genes.</title>
        <authorList>
            <person name="Pecrix Y."/>
            <person name="Gamas P."/>
            <person name="Carrere S."/>
        </authorList>
    </citation>
    <scope>NUCLEOTIDE SEQUENCE</scope>
    <source>
        <tissue evidence="12">Leaves</tissue>
    </source>
</reference>
<comment type="pathway">
    <text evidence="2">Plant hormone metabolism; auxin biosynthesis.</text>
</comment>
<dbReference type="HOGENOM" id="CLU_006909_2_1_1"/>